<accession>A0A4R5CAT1</accession>
<evidence type="ECO:0000256" key="1">
    <source>
        <dbReference type="SAM" id="MobiDB-lite"/>
    </source>
</evidence>
<name>A0A4R5CAT1_9ACTN</name>
<dbReference type="EMBL" id="SMKU01000013">
    <property type="protein sequence ID" value="TDD95310.1"/>
    <property type="molecule type" value="Genomic_DNA"/>
</dbReference>
<dbReference type="Proteomes" id="UP000294513">
    <property type="component" value="Unassembled WGS sequence"/>
</dbReference>
<feature type="compositionally biased region" description="Basic residues" evidence="1">
    <location>
        <begin position="100"/>
        <end position="115"/>
    </location>
</feature>
<proteinExistence type="predicted"/>
<dbReference type="RefSeq" id="WP_131889643.1">
    <property type="nucleotide sequence ID" value="NZ_SMKU01000013.1"/>
</dbReference>
<dbReference type="AlphaFoldDB" id="A0A4R5CAT1"/>
<organism evidence="2 3">
    <name type="scientific">Actinomadura rubrisoli</name>
    <dbReference type="NCBI Taxonomy" id="2530368"/>
    <lineage>
        <taxon>Bacteria</taxon>
        <taxon>Bacillati</taxon>
        <taxon>Actinomycetota</taxon>
        <taxon>Actinomycetes</taxon>
        <taxon>Streptosporangiales</taxon>
        <taxon>Thermomonosporaceae</taxon>
        <taxon>Actinomadura</taxon>
    </lineage>
</organism>
<gene>
    <name evidence="2" type="ORF">E1298_05445</name>
</gene>
<reference evidence="2 3" key="1">
    <citation type="submission" date="2019-03" db="EMBL/GenBank/DDBJ databases">
        <title>Draft genome sequences of novel Actinobacteria.</title>
        <authorList>
            <person name="Sahin N."/>
            <person name="Ay H."/>
            <person name="Saygin H."/>
        </authorList>
    </citation>
    <scope>NUCLEOTIDE SEQUENCE [LARGE SCALE GENOMIC DNA]</scope>
    <source>
        <strain evidence="2 3">H3C3</strain>
    </source>
</reference>
<protein>
    <submittedName>
        <fullName evidence="2">Uncharacterized protein</fullName>
    </submittedName>
</protein>
<keyword evidence="3" id="KW-1185">Reference proteome</keyword>
<feature type="region of interest" description="Disordered" evidence="1">
    <location>
        <begin position="94"/>
        <end position="115"/>
    </location>
</feature>
<sequence length="115" mass="12755">MAGEHRVVCWALREIDFNKRDQICPKPGTRTSLVQVQPCPDSVISGGGPMAFIRAVSSGEYQVFDMSLDVEVSDAKIIGWFTVVRGVHAAGPAGLGRERRQVRRRPIRARPRARV</sequence>
<evidence type="ECO:0000313" key="2">
    <source>
        <dbReference type="EMBL" id="TDD95310.1"/>
    </source>
</evidence>
<evidence type="ECO:0000313" key="3">
    <source>
        <dbReference type="Proteomes" id="UP000294513"/>
    </source>
</evidence>
<comment type="caution">
    <text evidence="2">The sequence shown here is derived from an EMBL/GenBank/DDBJ whole genome shotgun (WGS) entry which is preliminary data.</text>
</comment>